<dbReference type="Gene3D" id="3.30.420.10">
    <property type="entry name" value="Ribonuclease H-like superfamily/Ribonuclease H"/>
    <property type="match status" value="1"/>
</dbReference>
<proteinExistence type="predicted"/>
<reference evidence="1 2" key="1">
    <citation type="journal article" date="2000" name="DNA Res.">
        <title>Complete genome structure of the nitrogen-fixing symbiotic bacterium Mesorhizobium loti.</title>
        <authorList>
            <person name="Kaneko T."/>
            <person name="Nakamura Y."/>
            <person name="Sato S."/>
            <person name="Asamizu E."/>
            <person name="Kato T."/>
            <person name="Sasamoto S."/>
            <person name="Watanabe A."/>
            <person name="Idesawa K."/>
            <person name="Ishikawa A."/>
            <person name="Kawashima K."/>
            <person name="Kimura T."/>
            <person name="Kishida Y."/>
            <person name="Kiyokawa C."/>
            <person name="Kohara M."/>
            <person name="Matsumoto M."/>
            <person name="Matsuno A."/>
            <person name="Mochizuki Y."/>
            <person name="Nakayama S."/>
            <person name="Nakazaki N."/>
            <person name="Shimpo S."/>
            <person name="Sugimoto M."/>
            <person name="Takeuchi C."/>
            <person name="Yamada M."/>
            <person name="Tabata S."/>
        </authorList>
    </citation>
    <scope>NUCLEOTIDE SEQUENCE [LARGE SCALE GENOMIC DNA]</scope>
    <source>
        <strain evidence="2">LMG 29417 / CECT 9101 / MAFF 303099</strain>
        <plasmid evidence="1 2">pMLb</plasmid>
    </source>
</reference>
<dbReference type="GO" id="GO:0003676">
    <property type="term" value="F:nucleic acid binding"/>
    <property type="evidence" value="ECO:0007669"/>
    <property type="project" value="InterPro"/>
</dbReference>
<accession>Q98PA2</accession>
<name>Q98PA2_RHILO</name>
<dbReference type="AlphaFoldDB" id="Q98PA2"/>
<keyword evidence="1" id="KW-0614">Plasmid</keyword>
<protein>
    <submittedName>
        <fullName evidence="1">Msr9548 protein</fullName>
    </submittedName>
</protein>
<dbReference type="eggNOG" id="COG2801">
    <property type="taxonomic scope" value="Bacteria"/>
</dbReference>
<dbReference type="EMBL" id="AP003017">
    <property type="protein sequence ID" value="BAB54753.1"/>
    <property type="molecule type" value="Genomic_DNA"/>
</dbReference>
<dbReference type="Proteomes" id="UP000000552">
    <property type="component" value="Plasmid pMLb"/>
</dbReference>
<sequence>MHRTTKARHPWAKGLAGRMNRTITDATVKRFCDENHDQLRTHLTNSSLPTPRPQAQDPQGFTYESICEAGHDREGFTLDQIQQKGSNI</sequence>
<evidence type="ECO:0000313" key="1">
    <source>
        <dbReference type="EMBL" id="BAB54753.1"/>
    </source>
</evidence>
<dbReference type="InterPro" id="IPR036397">
    <property type="entry name" value="RNaseH_sf"/>
</dbReference>
<dbReference type="HOGENOM" id="CLU_2466854_0_0_5"/>
<gene>
    <name evidence="1" type="ordered locus">msr9548</name>
</gene>
<geneLocation type="plasmid" evidence="1 2">
    <name>pMLb</name>
</geneLocation>
<evidence type="ECO:0000313" key="2">
    <source>
        <dbReference type="Proteomes" id="UP000000552"/>
    </source>
</evidence>
<dbReference type="KEGG" id="mlo:msr9548"/>
<organism evidence="1 2">
    <name type="scientific">Mesorhizobium japonicum (strain LMG 29417 / CECT 9101 / MAFF 303099)</name>
    <name type="common">Mesorhizobium loti (strain MAFF 303099)</name>
    <dbReference type="NCBI Taxonomy" id="266835"/>
    <lineage>
        <taxon>Bacteria</taxon>
        <taxon>Pseudomonadati</taxon>
        <taxon>Pseudomonadota</taxon>
        <taxon>Alphaproteobacteria</taxon>
        <taxon>Hyphomicrobiales</taxon>
        <taxon>Phyllobacteriaceae</taxon>
        <taxon>Mesorhizobium</taxon>
    </lineage>
</organism>